<evidence type="ECO:0000256" key="1">
    <source>
        <dbReference type="SAM" id="SignalP"/>
    </source>
</evidence>
<dbReference type="EMBL" id="JAUQSY010000013">
    <property type="protein sequence ID" value="MDO7876663.1"/>
    <property type="molecule type" value="Genomic_DNA"/>
</dbReference>
<dbReference type="RefSeq" id="WP_305008038.1">
    <property type="nucleotide sequence ID" value="NZ_JAUQSY010000013.1"/>
</dbReference>
<dbReference type="InterPro" id="IPR006121">
    <property type="entry name" value="HMA_dom"/>
</dbReference>
<evidence type="ECO:0000313" key="3">
    <source>
        <dbReference type="EMBL" id="MDO7876663.1"/>
    </source>
</evidence>
<comment type="caution">
    <text evidence="3">The sequence shown here is derived from an EMBL/GenBank/DDBJ whole genome shotgun (WGS) entry which is preliminary data.</text>
</comment>
<name>A0ABT9BEG7_9BACT</name>
<feature type="domain" description="HMA" evidence="2">
    <location>
        <begin position="24"/>
        <end position="90"/>
    </location>
</feature>
<sequence>MKFLLASLLSFFALVAQAQTKPGTETVKFKTSAVCDMCKTRIEKSMAYTKGVQSSSLDVASQVLTVNYSPAKTDVAALRAAVQKTGYDADEATAEAKAYDRLPECCKKTNKVH</sequence>
<accession>A0ABT9BEG7</accession>
<feature type="signal peptide" evidence="1">
    <location>
        <begin position="1"/>
        <end position="18"/>
    </location>
</feature>
<proteinExistence type="predicted"/>
<dbReference type="Pfam" id="PF00403">
    <property type="entry name" value="HMA"/>
    <property type="match status" value="1"/>
</dbReference>
<dbReference type="CDD" id="cd00371">
    <property type="entry name" value="HMA"/>
    <property type="match status" value="1"/>
</dbReference>
<evidence type="ECO:0000259" key="2">
    <source>
        <dbReference type="PROSITE" id="PS50846"/>
    </source>
</evidence>
<dbReference type="SUPFAM" id="SSF55008">
    <property type="entry name" value="HMA, heavy metal-associated domain"/>
    <property type="match status" value="1"/>
</dbReference>
<keyword evidence="4" id="KW-1185">Reference proteome</keyword>
<evidence type="ECO:0000313" key="4">
    <source>
        <dbReference type="Proteomes" id="UP001176429"/>
    </source>
</evidence>
<gene>
    <name evidence="3" type="ORF">Q5H93_18095</name>
</gene>
<keyword evidence="1" id="KW-0732">Signal</keyword>
<protein>
    <submittedName>
        <fullName evidence="3">Heavy-metal-associated domain-containing protein</fullName>
    </submittedName>
</protein>
<feature type="chain" id="PRO_5046156214" evidence="1">
    <location>
        <begin position="19"/>
        <end position="113"/>
    </location>
</feature>
<dbReference type="PROSITE" id="PS50846">
    <property type="entry name" value="HMA_2"/>
    <property type="match status" value="1"/>
</dbReference>
<reference evidence="3" key="1">
    <citation type="submission" date="2023-07" db="EMBL/GenBank/DDBJ databases">
        <authorList>
            <person name="Kim M.K."/>
        </authorList>
    </citation>
    <scope>NUCLEOTIDE SEQUENCE</scope>
    <source>
        <strain evidence="3">ASUV-10-1</strain>
    </source>
</reference>
<dbReference type="InterPro" id="IPR036163">
    <property type="entry name" value="HMA_dom_sf"/>
</dbReference>
<dbReference type="Gene3D" id="3.30.70.100">
    <property type="match status" value="1"/>
</dbReference>
<organism evidence="3 4">
    <name type="scientific">Hymenobacter aranciens</name>
    <dbReference type="NCBI Taxonomy" id="3063996"/>
    <lineage>
        <taxon>Bacteria</taxon>
        <taxon>Pseudomonadati</taxon>
        <taxon>Bacteroidota</taxon>
        <taxon>Cytophagia</taxon>
        <taxon>Cytophagales</taxon>
        <taxon>Hymenobacteraceae</taxon>
        <taxon>Hymenobacter</taxon>
    </lineage>
</organism>
<dbReference type="Proteomes" id="UP001176429">
    <property type="component" value="Unassembled WGS sequence"/>
</dbReference>